<proteinExistence type="predicted"/>
<name>A0ABS8EJB9_9FLAO</name>
<reference evidence="2" key="2">
    <citation type="submission" date="2023-07" db="EMBL/GenBank/DDBJ databases">
        <title>Genome of Winogradskyella sp. E313.</title>
        <authorList>
            <person name="Zhou Y."/>
        </authorList>
    </citation>
    <scope>NUCLEOTIDE SEQUENCE [LARGE SCALE GENOMIC DNA]</scope>
    <source>
        <strain evidence="2">E313</strain>
    </source>
</reference>
<accession>A0ABS8EJB9</accession>
<evidence type="ECO:0000313" key="1">
    <source>
        <dbReference type="EMBL" id="MCC1483137.1"/>
    </source>
</evidence>
<reference evidence="2" key="1">
    <citation type="submission" date="2021-03" db="EMBL/GenBank/DDBJ databases">
        <title>Genome of Cognatishimia sp. F0-27.</title>
        <authorList>
            <person name="Ping X."/>
        </authorList>
    </citation>
    <scope>NUCLEOTIDE SEQUENCE [LARGE SCALE GENOMIC DNA]</scope>
    <source>
        <strain evidence="2">E313</strain>
    </source>
</reference>
<dbReference type="EMBL" id="JAFMPT010000001">
    <property type="protein sequence ID" value="MCC1483137.1"/>
    <property type="molecule type" value="Genomic_DNA"/>
</dbReference>
<keyword evidence="2" id="KW-1185">Reference proteome</keyword>
<organism evidence="1 2">
    <name type="scientific">Winogradskyella immobilis</name>
    <dbReference type="NCBI Taxonomy" id="2816852"/>
    <lineage>
        <taxon>Bacteria</taxon>
        <taxon>Pseudomonadati</taxon>
        <taxon>Bacteroidota</taxon>
        <taxon>Flavobacteriia</taxon>
        <taxon>Flavobacteriales</taxon>
        <taxon>Flavobacteriaceae</taxon>
        <taxon>Winogradskyella</taxon>
    </lineage>
</organism>
<evidence type="ECO:0000313" key="2">
    <source>
        <dbReference type="Proteomes" id="UP000778797"/>
    </source>
</evidence>
<dbReference type="PROSITE" id="PS51257">
    <property type="entry name" value="PROKAR_LIPOPROTEIN"/>
    <property type="match status" value="1"/>
</dbReference>
<dbReference type="RefSeq" id="WP_227475555.1">
    <property type="nucleotide sequence ID" value="NZ_JAFMPT010000001.1"/>
</dbReference>
<sequence length="246" mass="27688">MKLVKALSILFLLVSCGSDDTPEPIESNILSEVIEGSAFEVGAVIACAASDVNTVSQVNVYFYPENNATNFKLYETVSVDVNPNDFSNYTLVDIIDTSFFNGFLRQYSRVIDTEKWLIVTYNLGEDIKISNPIRSKQFSKASVFNQTITINQNTSTMPLFSWENDLVGDNAIYFQIVSDINDTVLSATYTFESNFQYYNTSNVVLNVTEGIPPDFMVNEAYNFTLMDVSEDNWVNVLTLNESFIVE</sequence>
<comment type="caution">
    <text evidence="1">The sequence shown here is derived from an EMBL/GenBank/DDBJ whole genome shotgun (WGS) entry which is preliminary data.</text>
</comment>
<gene>
    <name evidence="1" type="ORF">J1C55_00920</name>
</gene>
<protein>
    <submittedName>
        <fullName evidence="1">Uncharacterized protein</fullName>
    </submittedName>
</protein>
<dbReference type="Proteomes" id="UP000778797">
    <property type="component" value="Unassembled WGS sequence"/>
</dbReference>